<sequence>MSALIFLFFSMLEWIALILLTFSIYRFPMRDYAAQVGITALLLSIISLVLFEYLDIDILATLIQPLFVFLFFWLFFKVPVYYAGLCVVNGYLGYAAIQSIVFYVYELLGIMINPGTALAYLAQAVTAAVAFIVIGFALKYRLGFSFVTPNEITRVRLRGTNLKLLLLTFAGYGALSSFNFLYYLSDYTIIIVLLMFSAFAIIQYWTFQKEYESSHWHRTRAEMTKTPDLP</sequence>
<feature type="transmembrane region" description="Helical" evidence="1">
    <location>
        <begin position="6"/>
        <end position="25"/>
    </location>
</feature>
<proteinExistence type="predicted"/>
<feature type="transmembrane region" description="Helical" evidence="1">
    <location>
        <begin position="164"/>
        <end position="183"/>
    </location>
</feature>
<feature type="transmembrane region" description="Helical" evidence="1">
    <location>
        <begin position="189"/>
        <end position="207"/>
    </location>
</feature>
<dbReference type="EMBL" id="JACXJA010000028">
    <property type="protein sequence ID" value="MBD2864266.1"/>
    <property type="molecule type" value="Genomic_DNA"/>
</dbReference>
<dbReference type="AlphaFoldDB" id="A0A927CE35"/>
<dbReference type="RefSeq" id="WP_190929894.1">
    <property type="nucleotide sequence ID" value="NZ_JACXJA010000028.1"/>
</dbReference>
<keyword evidence="3" id="KW-1185">Reference proteome</keyword>
<keyword evidence="1" id="KW-0472">Membrane</keyword>
<evidence type="ECO:0000313" key="3">
    <source>
        <dbReference type="Proteomes" id="UP000639396"/>
    </source>
</evidence>
<protein>
    <submittedName>
        <fullName evidence="2">Uncharacterized protein</fullName>
    </submittedName>
</protein>
<organism evidence="2 3">
    <name type="scientific">Paenibacillus oceani</name>
    <dbReference type="NCBI Taxonomy" id="2772510"/>
    <lineage>
        <taxon>Bacteria</taxon>
        <taxon>Bacillati</taxon>
        <taxon>Bacillota</taxon>
        <taxon>Bacilli</taxon>
        <taxon>Bacillales</taxon>
        <taxon>Paenibacillaceae</taxon>
        <taxon>Paenibacillus</taxon>
    </lineage>
</organism>
<reference evidence="2" key="1">
    <citation type="submission" date="2020-09" db="EMBL/GenBank/DDBJ databases">
        <title>A novel bacterium of genus Paenibacillus, isolated from South China Sea.</title>
        <authorList>
            <person name="Huang H."/>
            <person name="Mo K."/>
            <person name="Hu Y."/>
        </authorList>
    </citation>
    <scope>NUCLEOTIDE SEQUENCE</scope>
    <source>
        <strain evidence="2">IB182363</strain>
    </source>
</reference>
<feature type="transmembrane region" description="Helical" evidence="1">
    <location>
        <begin position="117"/>
        <end position="138"/>
    </location>
</feature>
<keyword evidence="1" id="KW-1133">Transmembrane helix</keyword>
<accession>A0A927CE35</accession>
<feature type="transmembrane region" description="Helical" evidence="1">
    <location>
        <begin position="32"/>
        <end position="50"/>
    </location>
</feature>
<dbReference type="Proteomes" id="UP000639396">
    <property type="component" value="Unassembled WGS sequence"/>
</dbReference>
<feature type="transmembrane region" description="Helical" evidence="1">
    <location>
        <begin position="82"/>
        <end position="105"/>
    </location>
</feature>
<name>A0A927CE35_9BACL</name>
<keyword evidence="1" id="KW-0812">Transmembrane</keyword>
<evidence type="ECO:0000256" key="1">
    <source>
        <dbReference type="SAM" id="Phobius"/>
    </source>
</evidence>
<feature type="transmembrane region" description="Helical" evidence="1">
    <location>
        <begin position="56"/>
        <end position="75"/>
    </location>
</feature>
<gene>
    <name evidence="2" type="ORF">IDH45_19980</name>
</gene>
<evidence type="ECO:0000313" key="2">
    <source>
        <dbReference type="EMBL" id="MBD2864266.1"/>
    </source>
</evidence>
<comment type="caution">
    <text evidence="2">The sequence shown here is derived from an EMBL/GenBank/DDBJ whole genome shotgun (WGS) entry which is preliminary data.</text>
</comment>